<name>A0A239KUW8_9RHOB</name>
<evidence type="ECO:0000256" key="1">
    <source>
        <dbReference type="SAM" id="Phobius"/>
    </source>
</evidence>
<dbReference type="OrthoDB" id="5198105at2"/>
<accession>A0A239KUW8</accession>
<keyword evidence="3" id="KW-1185">Reference proteome</keyword>
<keyword evidence="1" id="KW-1133">Transmembrane helix</keyword>
<dbReference type="Proteomes" id="UP000198426">
    <property type="component" value="Unassembled WGS sequence"/>
</dbReference>
<feature type="transmembrane region" description="Helical" evidence="1">
    <location>
        <begin position="155"/>
        <end position="174"/>
    </location>
</feature>
<organism evidence="2 3">
    <name type="scientific">Tropicimonas sediminicola</name>
    <dbReference type="NCBI Taxonomy" id="1031541"/>
    <lineage>
        <taxon>Bacteria</taxon>
        <taxon>Pseudomonadati</taxon>
        <taxon>Pseudomonadota</taxon>
        <taxon>Alphaproteobacteria</taxon>
        <taxon>Rhodobacterales</taxon>
        <taxon>Roseobacteraceae</taxon>
        <taxon>Tropicimonas</taxon>
    </lineage>
</organism>
<gene>
    <name evidence="2" type="ORF">SAMN05421757_10813</name>
</gene>
<feature type="transmembrane region" description="Helical" evidence="1">
    <location>
        <begin position="12"/>
        <end position="35"/>
    </location>
</feature>
<feature type="transmembrane region" description="Helical" evidence="1">
    <location>
        <begin position="80"/>
        <end position="97"/>
    </location>
</feature>
<protein>
    <submittedName>
        <fullName evidence="2">Uncharacterized protein</fullName>
    </submittedName>
</protein>
<dbReference type="AlphaFoldDB" id="A0A239KUW8"/>
<evidence type="ECO:0000313" key="3">
    <source>
        <dbReference type="Proteomes" id="UP000198426"/>
    </source>
</evidence>
<dbReference type="EMBL" id="FZOY01000008">
    <property type="protein sequence ID" value="SNT21552.1"/>
    <property type="molecule type" value="Genomic_DNA"/>
</dbReference>
<keyword evidence="1" id="KW-0812">Transmembrane</keyword>
<dbReference type="RefSeq" id="WP_089234525.1">
    <property type="nucleotide sequence ID" value="NZ_FZOY01000008.1"/>
</dbReference>
<evidence type="ECO:0000313" key="2">
    <source>
        <dbReference type="EMBL" id="SNT21552.1"/>
    </source>
</evidence>
<keyword evidence="1" id="KW-0472">Membrane</keyword>
<proteinExistence type="predicted"/>
<reference evidence="2 3" key="1">
    <citation type="submission" date="2017-06" db="EMBL/GenBank/DDBJ databases">
        <authorList>
            <person name="Kim H.J."/>
            <person name="Triplett B.A."/>
        </authorList>
    </citation>
    <scope>NUCLEOTIDE SEQUENCE [LARGE SCALE GENOMIC DNA]</scope>
    <source>
        <strain evidence="2 3">DSM 29339</strain>
    </source>
</reference>
<sequence>MHGISFRYARVIAIGSGLIATAIYLVMINVTLAHIEAVSGQVPFDMRPFGYGPADAVALLDALGVEGRHYYLGHQIPLDTFYPAMLALTLIASMSLFGRRMPDSRLVRLGIIFSVGTALFDYGENLGIVAMIGTWPDPPAHLIHAASAASVVKSVLTTLAVFMVFLIGFIWSRLPKAELRL</sequence>
<feature type="transmembrane region" description="Helical" evidence="1">
    <location>
        <begin position="109"/>
        <end position="135"/>
    </location>
</feature>